<dbReference type="SMART" id="SM00357">
    <property type="entry name" value="CSP"/>
    <property type="match status" value="1"/>
</dbReference>
<dbReference type="PROSITE" id="PS51857">
    <property type="entry name" value="CSD_2"/>
    <property type="match status" value="1"/>
</dbReference>
<accession>A0A4R6Z6V2</accession>
<dbReference type="OrthoDB" id="9810590at2"/>
<dbReference type="InterPro" id="IPR002059">
    <property type="entry name" value="CSP_DNA-bd"/>
</dbReference>
<dbReference type="Proteomes" id="UP000295293">
    <property type="component" value="Unassembled WGS sequence"/>
</dbReference>
<organism evidence="4 5">
    <name type="scientific">Tahibacter aquaticus</name>
    <dbReference type="NCBI Taxonomy" id="520092"/>
    <lineage>
        <taxon>Bacteria</taxon>
        <taxon>Pseudomonadati</taxon>
        <taxon>Pseudomonadota</taxon>
        <taxon>Gammaproteobacteria</taxon>
        <taxon>Lysobacterales</taxon>
        <taxon>Rhodanobacteraceae</taxon>
        <taxon>Tahibacter</taxon>
    </lineage>
</organism>
<comment type="caution">
    <text evidence="4">The sequence shown here is derived from an EMBL/GenBank/DDBJ whole genome shotgun (WGS) entry which is preliminary data.</text>
</comment>
<dbReference type="RefSeq" id="WP_133817206.1">
    <property type="nucleotide sequence ID" value="NZ_SNZH01000002.1"/>
</dbReference>
<sequence length="72" mass="7841">MITGHVKWFNESKGFGFIRRDDTLQDLLVHISGIKSGGRGGITAGERVAFDVEDNERGARAVNVVVRKDLAG</sequence>
<dbReference type="AlphaFoldDB" id="A0A4R6Z6V2"/>
<dbReference type="PANTHER" id="PTHR11544">
    <property type="entry name" value="COLD SHOCK DOMAIN CONTAINING PROTEINS"/>
    <property type="match status" value="1"/>
</dbReference>
<dbReference type="SUPFAM" id="SSF50249">
    <property type="entry name" value="Nucleic acid-binding proteins"/>
    <property type="match status" value="1"/>
</dbReference>
<proteinExistence type="predicted"/>
<name>A0A4R6Z6V2_9GAMM</name>
<evidence type="ECO:0000259" key="3">
    <source>
        <dbReference type="PROSITE" id="PS51857"/>
    </source>
</evidence>
<reference evidence="4 5" key="1">
    <citation type="submission" date="2019-03" db="EMBL/GenBank/DDBJ databases">
        <title>Genomic Encyclopedia of Type Strains, Phase IV (KMG-IV): sequencing the most valuable type-strain genomes for metagenomic binning, comparative biology and taxonomic classification.</title>
        <authorList>
            <person name="Goeker M."/>
        </authorList>
    </citation>
    <scope>NUCLEOTIDE SEQUENCE [LARGE SCALE GENOMIC DNA]</scope>
    <source>
        <strain evidence="4 5">DSM 21667</strain>
    </source>
</reference>
<dbReference type="PIRSF" id="PIRSF002599">
    <property type="entry name" value="Cold_shock_A"/>
    <property type="match status" value="1"/>
</dbReference>
<dbReference type="InterPro" id="IPR011129">
    <property type="entry name" value="CSD"/>
</dbReference>
<evidence type="ECO:0000256" key="1">
    <source>
        <dbReference type="ARBA" id="ARBA00004496"/>
    </source>
</evidence>
<dbReference type="Pfam" id="PF00313">
    <property type="entry name" value="CSD"/>
    <property type="match status" value="1"/>
</dbReference>
<dbReference type="GO" id="GO:0005829">
    <property type="term" value="C:cytosol"/>
    <property type="evidence" value="ECO:0007669"/>
    <property type="project" value="UniProtKB-ARBA"/>
</dbReference>
<gene>
    <name evidence="4" type="ORF">DFR29_102145</name>
</gene>
<dbReference type="InterPro" id="IPR012156">
    <property type="entry name" value="Cold_shock_CspA"/>
</dbReference>
<evidence type="ECO:0000256" key="2">
    <source>
        <dbReference type="ARBA" id="ARBA00022490"/>
    </source>
</evidence>
<comment type="subcellular location">
    <subcellularLocation>
        <location evidence="1">Cytoplasm</location>
    </subcellularLocation>
</comment>
<dbReference type="InterPro" id="IPR012340">
    <property type="entry name" value="NA-bd_OB-fold"/>
</dbReference>
<dbReference type="Gene3D" id="2.40.50.140">
    <property type="entry name" value="Nucleic acid-binding proteins"/>
    <property type="match status" value="1"/>
</dbReference>
<feature type="domain" description="CSD" evidence="3">
    <location>
        <begin position="1"/>
        <end position="66"/>
    </location>
</feature>
<keyword evidence="5" id="KW-1185">Reference proteome</keyword>
<evidence type="ECO:0000313" key="4">
    <source>
        <dbReference type="EMBL" id="TDR47485.1"/>
    </source>
</evidence>
<keyword evidence="2" id="KW-0963">Cytoplasm</keyword>
<dbReference type="EMBL" id="SNZH01000002">
    <property type="protein sequence ID" value="TDR47485.1"/>
    <property type="molecule type" value="Genomic_DNA"/>
</dbReference>
<dbReference type="InterPro" id="IPR050181">
    <property type="entry name" value="Cold_shock_domain"/>
</dbReference>
<dbReference type="PRINTS" id="PR00050">
    <property type="entry name" value="COLDSHOCK"/>
</dbReference>
<dbReference type="CDD" id="cd04458">
    <property type="entry name" value="CSP_CDS"/>
    <property type="match status" value="1"/>
</dbReference>
<dbReference type="GO" id="GO:0003676">
    <property type="term" value="F:nucleic acid binding"/>
    <property type="evidence" value="ECO:0007669"/>
    <property type="project" value="InterPro"/>
</dbReference>
<evidence type="ECO:0000313" key="5">
    <source>
        <dbReference type="Proteomes" id="UP000295293"/>
    </source>
</evidence>
<protein>
    <submittedName>
        <fullName evidence="4">CspA family cold shock protein</fullName>
    </submittedName>
</protein>